<dbReference type="AlphaFoldDB" id="A0A7D7LVP4"/>
<keyword evidence="3" id="KW-1185">Reference proteome</keyword>
<keyword evidence="1" id="KW-0732">Signal</keyword>
<evidence type="ECO:0000256" key="1">
    <source>
        <dbReference type="SAM" id="SignalP"/>
    </source>
</evidence>
<dbReference type="KEGG" id="gji:H1R19_00290"/>
<gene>
    <name evidence="2" type="ORF">H1R19_00290</name>
</gene>
<proteinExistence type="predicted"/>
<dbReference type="RefSeq" id="WP_188330654.1">
    <property type="nucleotide sequence ID" value="NZ_CP059491.1"/>
</dbReference>
<name>A0A7D7LVP4_9ACTN</name>
<protein>
    <submittedName>
        <fullName evidence="2">Uncharacterized protein</fullName>
    </submittedName>
</protein>
<feature type="signal peptide" evidence="1">
    <location>
        <begin position="1"/>
        <end position="31"/>
    </location>
</feature>
<accession>A0A7D7LVP4</accession>
<evidence type="ECO:0000313" key="3">
    <source>
        <dbReference type="Proteomes" id="UP000515663"/>
    </source>
</evidence>
<sequence>MLRRVVSVFVAVTVMALGMIVGTAQTPQASAATSYGNVYISFPKWQGNCPRGGNVYAIGGSVTGLEVPTSWNARGWDYGDDLIYARVALKKRSQVSAQVWCNQAKPTARPRSISVSHTVIAQIKPTRNGQTVWVGPKGVKNS</sequence>
<feature type="chain" id="PRO_5028093786" evidence="1">
    <location>
        <begin position="32"/>
        <end position="142"/>
    </location>
</feature>
<dbReference type="Proteomes" id="UP000515663">
    <property type="component" value="Chromosome"/>
</dbReference>
<reference evidence="3" key="1">
    <citation type="submission" date="2020-07" db="EMBL/GenBank/DDBJ databases">
        <title>novel species isolated from the respiratory tract of Marmot.</title>
        <authorList>
            <person name="Zhang G."/>
        </authorList>
    </citation>
    <scope>NUCLEOTIDE SEQUENCE [LARGE SCALE GENOMIC DNA]</scope>
    <source>
        <strain evidence="3">686</strain>
    </source>
</reference>
<evidence type="ECO:0000313" key="2">
    <source>
        <dbReference type="EMBL" id="QMT01695.1"/>
    </source>
</evidence>
<dbReference type="EMBL" id="CP059491">
    <property type="protein sequence ID" value="QMT01695.1"/>
    <property type="molecule type" value="Genomic_DNA"/>
</dbReference>
<organism evidence="2 3">
    <name type="scientific">Gordonia jinghuaiqii</name>
    <dbReference type="NCBI Taxonomy" id="2758710"/>
    <lineage>
        <taxon>Bacteria</taxon>
        <taxon>Bacillati</taxon>
        <taxon>Actinomycetota</taxon>
        <taxon>Actinomycetes</taxon>
        <taxon>Mycobacteriales</taxon>
        <taxon>Gordoniaceae</taxon>
        <taxon>Gordonia</taxon>
    </lineage>
</organism>